<evidence type="ECO:0000256" key="1">
    <source>
        <dbReference type="ARBA" id="ARBA00004370"/>
    </source>
</evidence>
<keyword evidence="6" id="KW-0325">Glycoprotein</keyword>
<evidence type="ECO:0000256" key="3">
    <source>
        <dbReference type="ARBA" id="ARBA00022692"/>
    </source>
</evidence>
<dbReference type="GO" id="GO:0005737">
    <property type="term" value="C:cytoplasm"/>
    <property type="evidence" value="ECO:0007669"/>
    <property type="project" value="TreeGrafter"/>
</dbReference>
<dbReference type="Proteomes" id="UP000828236">
    <property type="component" value="Unassembled WGS sequence"/>
</dbReference>
<dbReference type="PRINTS" id="PR01609">
    <property type="entry name" value="CD36FAMILY"/>
</dbReference>
<evidence type="ECO:0000313" key="9">
    <source>
        <dbReference type="EMBL" id="KAH7641588.1"/>
    </source>
</evidence>
<feature type="transmembrane region" description="Helical" evidence="8">
    <location>
        <begin position="72"/>
        <end position="91"/>
    </location>
</feature>
<dbReference type="AlphaFoldDB" id="A0A9D4SH96"/>
<evidence type="ECO:0000256" key="7">
    <source>
        <dbReference type="SAM" id="MobiDB-lite"/>
    </source>
</evidence>
<keyword evidence="5 8" id="KW-0472">Membrane</keyword>
<organism evidence="9">
    <name type="scientific">Dermatophagoides farinae</name>
    <name type="common">American house dust mite</name>
    <dbReference type="NCBI Taxonomy" id="6954"/>
    <lineage>
        <taxon>Eukaryota</taxon>
        <taxon>Metazoa</taxon>
        <taxon>Ecdysozoa</taxon>
        <taxon>Arthropoda</taxon>
        <taxon>Chelicerata</taxon>
        <taxon>Arachnida</taxon>
        <taxon>Acari</taxon>
        <taxon>Acariformes</taxon>
        <taxon>Sarcoptiformes</taxon>
        <taxon>Astigmata</taxon>
        <taxon>Psoroptidia</taxon>
        <taxon>Analgoidea</taxon>
        <taxon>Pyroglyphidae</taxon>
        <taxon>Dermatophagoidinae</taxon>
        <taxon>Dermatophagoides</taxon>
    </lineage>
</organism>
<keyword evidence="3 8" id="KW-0812">Transmembrane</keyword>
<evidence type="ECO:0000256" key="4">
    <source>
        <dbReference type="ARBA" id="ARBA00022989"/>
    </source>
</evidence>
<evidence type="ECO:0000256" key="8">
    <source>
        <dbReference type="SAM" id="Phobius"/>
    </source>
</evidence>
<comment type="similarity">
    <text evidence="2">Belongs to the CD36 family.</text>
</comment>
<sequence length="635" mass="72542">MRPPVKNQSLGNLSRDSGVLEMDNRSSGHSRSASNATSCYSNDTGFNDQVYIDTTLPRIGQKINCRINSKSWIILIAFIISLLSCLCYAYLPLIVTKILQTFINIKPNGEFYNFWLQSVEPTEVGIHFFHIENPWAVENGLEKLKIKETGRYYFKQRFIHEVHGFNDDNSIVNFTERRYFYFDEEKNDLSLDANITVVNVPFAAMSTLVPNYLENSFGLNLFSHFSYRGINEFFVSHNQTLFINTTIRELLYGYRLNILDTAESYNSMFNKFGFDIMPTEFFPNNSFGIMNGRNGTPDGPYEMYTGLANTQNKFGYIKTWKNKTKLDIWKSDSCNAINGTDGTIFPAGVSMNDRLDFFIPDICRSLFITFQEKSSYKGIQTYLFSAPNDVLAGRHTNPDNECFCIEEDEELAEKRCVDGIFDLAGCQNGIPLIISLPHFLGADHRVVEQIEGLKPDPVKHRPELHIEPTMGLVIHGDSRLQMSIRVVPNENMNGFNKLRDELYIPIFWGYKKLGMSDETAQSLKSRLFTPVKIVKFTLISLIVGGLILAIYGFFRWVIFNKKITYFNNEYDTENAAKQMNEKYFSETAKMIPRVESATSDFVDSKSVTGNNSLENSPQSSELELKSLVNCVETDI</sequence>
<evidence type="ECO:0000256" key="6">
    <source>
        <dbReference type="ARBA" id="ARBA00023180"/>
    </source>
</evidence>
<reference evidence="9" key="1">
    <citation type="submission" date="2020-06" db="EMBL/GenBank/DDBJ databases">
        <authorList>
            <person name="Ji K."/>
            <person name="Li J."/>
        </authorList>
    </citation>
    <scope>NUCLEOTIDE SEQUENCE</scope>
    <source>
        <strain evidence="9">JKM2019</strain>
        <tissue evidence="9">Whole body</tissue>
    </source>
</reference>
<evidence type="ECO:0000256" key="2">
    <source>
        <dbReference type="ARBA" id="ARBA00010532"/>
    </source>
</evidence>
<name>A0A9D4SH96_DERFA</name>
<dbReference type="PANTHER" id="PTHR11923">
    <property type="entry name" value="SCAVENGER RECEPTOR CLASS B TYPE-1 SR-B1"/>
    <property type="match status" value="1"/>
</dbReference>
<dbReference type="Pfam" id="PF01130">
    <property type="entry name" value="CD36"/>
    <property type="match status" value="1"/>
</dbReference>
<protein>
    <submittedName>
        <fullName evidence="9">Cd36-like protein</fullName>
    </submittedName>
</protein>
<feature type="compositionally biased region" description="Polar residues" evidence="7">
    <location>
        <begin position="1"/>
        <end position="15"/>
    </location>
</feature>
<keyword evidence="4 8" id="KW-1133">Transmembrane helix</keyword>
<feature type="transmembrane region" description="Helical" evidence="8">
    <location>
        <begin position="533"/>
        <end position="554"/>
    </location>
</feature>
<dbReference type="GO" id="GO:0005044">
    <property type="term" value="F:scavenger receptor activity"/>
    <property type="evidence" value="ECO:0007669"/>
    <property type="project" value="TreeGrafter"/>
</dbReference>
<dbReference type="InterPro" id="IPR002159">
    <property type="entry name" value="CD36_fam"/>
</dbReference>
<gene>
    <name evidence="9" type="ORF">HUG17_4633</name>
</gene>
<feature type="region of interest" description="Disordered" evidence="7">
    <location>
        <begin position="1"/>
        <end position="36"/>
    </location>
</feature>
<comment type="caution">
    <text evidence="9">The sequence shown here is derived from an EMBL/GenBank/DDBJ whole genome shotgun (WGS) entry which is preliminary data.</text>
</comment>
<comment type="subcellular location">
    <subcellularLocation>
        <location evidence="1">Membrane</location>
    </subcellularLocation>
</comment>
<dbReference type="PANTHER" id="PTHR11923:SF51">
    <property type="entry name" value="LYSOSOME MEMBRANE PROTEIN 2"/>
    <property type="match status" value="1"/>
</dbReference>
<dbReference type="OrthoDB" id="18585at2759"/>
<proteinExistence type="inferred from homology"/>
<feature type="compositionally biased region" description="Polar residues" evidence="7">
    <location>
        <begin position="25"/>
        <end position="36"/>
    </location>
</feature>
<accession>A0A9D4SH96</accession>
<reference evidence="9" key="2">
    <citation type="journal article" date="2021" name="World Allergy Organ. J.">
        <title>Chromosome-level assembly of Dermatophagoides farinae genome and transcriptome reveals two novel allergens Der f 37 and Der f 39.</title>
        <authorList>
            <person name="Chen J."/>
            <person name="Cai Z."/>
            <person name="Fan D."/>
            <person name="Hu J."/>
            <person name="Hou Y."/>
            <person name="He Y."/>
            <person name="Zhang Z."/>
            <person name="Zhao Z."/>
            <person name="Gao P."/>
            <person name="Hu W."/>
            <person name="Sun J."/>
            <person name="Li J."/>
            <person name="Ji K."/>
        </authorList>
    </citation>
    <scope>NUCLEOTIDE SEQUENCE</scope>
    <source>
        <strain evidence="9">JKM2019</strain>
    </source>
</reference>
<evidence type="ECO:0000256" key="5">
    <source>
        <dbReference type="ARBA" id="ARBA00023136"/>
    </source>
</evidence>
<dbReference type="GO" id="GO:0016020">
    <property type="term" value="C:membrane"/>
    <property type="evidence" value="ECO:0007669"/>
    <property type="project" value="UniProtKB-SubCell"/>
</dbReference>
<dbReference type="EMBL" id="SDOV01000004">
    <property type="protein sequence ID" value="KAH7641588.1"/>
    <property type="molecule type" value="Genomic_DNA"/>
</dbReference>